<name>A0A8J4SXU2_9TREM</name>
<gene>
    <name evidence="1" type="ORF">PHET_12479</name>
</gene>
<dbReference type="Proteomes" id="UP000748531">
    <property type="component" value="Unassembled WGS sequence"/>
</dbReference>
<proteinExistence type="predicted"/>
<reference evidence="1" key="1">
    <citation type="submission" date="2019-05" db="EMBL/GenBank/DDBJ databases">
        <title>Annotation for the trematode Paragonimus heterotremus.</title>
        <authorList>
            <person name="Choi Y.-J."/>
        </authorList>
    </citation>
    <scope>NUCLEOTIDE SEQUENCE</scope>
    <source>
        <strain evidence="1">LC</strain>
    </source>
</reference>
<protein>
    <submittedName>
        <fullName evidence="1">Uncharacterized protein</fullName>
    </submittedName>
</protein>
<evidence type="ECO:0000313" key="2">
    <source>
        <dbReference type="Proteomes" id="UP000748531"/>
    </source>
</evidence>
<dbReference type="AlphaFoldDB" id="A0A8J4SXU2"/>
<organism evidence="1 2">
    <name type="scientific">Paragonimus heterotremus</name>
    <dbReference type="NCBI Taxonomy" id="100268"/>
    <lineage>
        <taxon>Eukaryota</taxon>
        <taxon>Metazoa</taxon>
        <taxon>Spiralia</taxon>
        <taxon>Lophotrochozoa</taxon>
        <taxon>Platyhelminthes</taxon>
        <taxon>Trematoda</taxon>
        <taxon>Digenea</taxon>
        <taxon>Plagiorchiida</taxon>
        <taxon>Troglotremata</taxon>
        <taxon>Troglotrematidae</taxon>
        <taxon>Paragonimus</taxon>
    </lineage>
</organism>
<dbReference type="EMBL" id="LUCH01026643">
    <property type="protein sequence ID" value="KAF5393988.1"/>
    <property type="molecule type" value="Genomic_DNA"/>
</dbReference>
<accession>A0A8J4SXU2</accession>
<sequence length="83" mass="9500">MAKPPHLLVLRVVKILGEIYDVLDDPRNHLFEVMRMRWTGMGIIVRKLAILPILISLHHQLHVANVYNRVELAVLPDETEGDG</sequence>
<keyword evidence="2" id="KW-1185">Reference proteome</keyword>
<evidence type="ECO:0000313" key="1">
    <source>
        <dbReference type="EMBL" id="KAF5393988.1"/>
    </source>
</evidence>
<comment type="caution">
    <text evidence="1">The sequence shown here is derived from an EMBL/GenBank/DDBJ whole genome shotgun (WGS) entry which is preliminary data.</text>
</comment>